<dbReference type="PANTHER" id="PTHR38436:SF1">
    <property type="entry name" value="ESTER CYCLASE"/>
    <property type="match status" value="1"/>
</dbReference>
<sequence length="161" mass="17940">MLLKSFAVAAFAAVALTAVAHAGTSKPAREAVQQHELTQKNKALVLKAYQALFGDHDLTALDRYWAENYIQHNPTMTDGRDSVKQLLESLGVAHWPKQKVDLKRVIAEGDLVMTEVVQPKQGQSPETVIVDIFRVENGKIAEHWDVMQPVPANPTNKRPMY</sequence>
<dbReference type="Proteomes" id="UP000503339">
    <property type="component" value="Chromosome"/>
</dbReference>
<keyword evidence="4" id="KW-1185">Reference proteome</keyword>
<dbReference type="Pfam" id="PF12680">
    <property type="entry name" value="SnoaL_2"/>
    <property type="match status" value="1"/>
</dbReference>
<dbReference type="KEGG" id="merd:EB233_12205"/>
<feature type="chain" id="PRO_5026804802" description="SnoaL-like domain-containing protein" evidence="1">
    <location>
        <begin position="23"/>
        <end position="161"/>
    </location>
</feature>
<evidence type="ECO:0000259" key="2">
    <source>
        <dbReference type="Pfam" id="PF12680"/>
    </source>
</evidence>
<dbReference type="PANTHER" id="PTHR38436">
    <property type="entry name" value="POLYKETIDE CYCLASE SNOAL-LIKE DOMAIN"/>
    <property type="match status" value="1"/>
</dbReference>
<evidence type="ECO:0000313" key="3">
    <source>
        <dbReference type="EMBL" id="QKC76207.1"/>
    </source>
</evidence>
<evidence type="ECO:0000256" key="1">
    <source>
        <dbReference type="SAM" id="SignalP"/>
    </source>
</evidence>
<keyword evidence="1" id="KW-0732">Signal</keyword>
<dbReference type="InterPro" id="IPR032710">
    <property type="entry name" value="NTF2-like_dom_sf"/>
</dbReference>
<organism evidence="3 4">
    <name type="scientific">Mesorhizobium erdmanii</name>
    <dbReference type="NCBI Taxonomy" id="1777866"/>
    <lineage>
        <taxon>Bacteria</taxon>
        <taxon>Pseudomonadati</taxon>
        <taxon>Pseudomonadota</taxon>
        <taxon>Alphaproteobacteria</taxon>
        <taxon>Hyphomicrobiales</taxon>
        <taxon>Phyllobacteriaceae</taxon>
        <taxon>Mesorhizobium</taxon>
    </lineage>
</organism>
<dbReference type="AlphaFoldDB" id="A0A6M7UK65"/>
<reference evidence="3 4" key="1">
    <citation type="submission" date="2018-10" db="EMBL/GenBank/DDBJ databases">
        <authorList>
            <person name="Perry B.J."/>
            <person name="Sullivan J.T."/>
            <person name="Murphy R.J.T."/>
            <person name="Ramsay J.P."/>
            <person name="Ronson C.W."/>
        </authorList>
    </citation>
    <scope>NUCLEOTIDE SEQUENCE [LARGE SCALE GENOMIC DNA]</scope>
    <source>
        <strain evidence="3 4">NZP2014</strain>
    </source>
</reference>
<dbReference type="InterPro" id="IPR037401">
    <property type="entry name" value="SnoaL-like"/>
</dbReference>
<feature type="signal peptide" evidence="1">
    <location>
        <begin position="1"/>
        <end position="22"/>
    </location>
</feature>
<evidence type="ECO:0000313" key="4">
    <source>
        <dbReference type="Proteomes" id="UP000503339"/>
    </source>
</evidence>
<dbReference type="Gene3D" id="3.10.450.50">
    <property type="match status" value="1"/>
</dbReference>
<dbReference type="SUPFAM" id="SSF54427">
    <property type="entry name" value="NTF2-like"/>
    <property type="match status" value="1"/>
</dbReference>
<dbReference type="EMBL" id="CP033361">
    <property type="protein sequence ID" value="QKC76207.1"/>
    <property type="molecule type" value="Genomic_DNA"/>
</dbReference>
<accession>A0A6M7UK65</accession>
<protein>
    <recommendedName>
        <fullName evidence="2">SnoaL-like domain-containing protein</fullName>
    </recommendedName>
</protein>
<feature type="domain" description="SnoaL-like" evidence="2">
    <location>
        <begin position="47"/>
        <end position="143"/>
    </location>
</feature>
<proteinExistence type="predicted"/>
<gene>
    <name evidence="3" type="ORF">EB233_12205</name>
</gene>
<dbReference type="GO" id="GO:0030638">
    <property type="term" value="P:polyketide metabolic process"/>
    <property type="evidence" value="ECO:0007669"/>
    <property type="project" value="InterPro"/>
</dbReference>
<dbReference type="InterPro" id="IPR009959">
    <property type="entry name" value="Cyclase_SnoaL-like"/>
</dbReference>
<name>A0A6M7UK65_9HYPH</name>